<dbReference type="Gene3D" id="3.30.420.40">
    <property type="match status" value="1"/>
</dbReference>
<evidence type="ECO:0000313" key="6">
    <source>
        <dbReference type="Proteomes" id="UP000292082"/>
    </source>
</evidence>
<protein>
    <submittedName>
        <fullName evidence="5">Hsp70 protein-domain-containing protein</fullName>
    </submittedName>
</protein>
<dbReference type="STRING" id="114155.A0A4Q9PYS1"/>
<evidence type="ECO:0000256" key="4">
    <source>
        <dbReference type="SAM" id="SignalP"/>
    </source>
</evidence>
<dbReference type="Proteomes" id="UP000292082">
    <property type="component" value="Unassembled WGS sequence"/>
</dbReference>
<dbReference type="InterPro" id="IPR018181">
    <property type="entry name" value="Heat_shock_70_CS"/>
</dbReference>
<accession>A0A4Q9PYS1</accession>
<dbReference type="InterPro" id="IPR043129">
    <property type="entry name" value="ATPase_NBD"/>
</dbReference>
<sequence length="93" mass="10274">MSLPRRPTRTQSRRLLSSLSLVFLAFLALILLCPISVNADEDKAKYGPVIGIDLGTTYSCVGVQRGGRVEIIANDQGHRITPSWVSFSDEERL</sequence>
<evidence type="ECO:0000256" key="2">
    <source>
        <dbReference type="ARBA" id="ARBA00022741"/>
    </source>
</evidence>
<dbReference type="SUPFAM" id="SSF53067">
    <property type="entry name" value="Actin-like ATPase domain"/>
    <property type="match status" value="1"/>
</dbReference>
<proteinExistence type="inferred from homology"/>
<evidence type="ECO:0000256" key="1">
    <source>
        <dbReference type="ARBA" id="ARBA00007381"/>
    </source>
</evidence>
<dbReference type="EMBL" id="ML145109">
    <property type="protein sequence ID" value="TBU59913.1"/>
    <property type="molecule type" value="Genomic_DNA"/>
</dbReference>
<name>A0A4Q9PYS1_9APHY</name>
<dbReference type="PROSITE" id="PS00297">
    <property type="entry name" value="HSP70_1"/>
    <property type="match status" value="1"/>
</dbReference>
<dbReference type="PANTHER" id="PTHR19375">
    <property type="entry name" value="HEAT SHOCK PROTEIN 70KDA"/>
    <property type="match status" value="1"/>
</dbReference>
<dbReference type="InterPro" id="IPR013126">
    <property type="entry name" value="Hsp_70_fam"/>
</dbReference>
<evidence type="ECO:0000313" key="5">
    <source>
        <dbReference type="EMBL" id="TBU59913.1"/>
    </source>
</evidence>
<dbReference type="FunFam" id="3.30.420.40:FF:000028">
    <property type="entry name" value="heat shock 70 kDa protein-like"/>
    <property type="match status" value="1"/>
</dbReference>
<keyword evidence="2" id="KW-0547">Nucleotide-binding</keyword>
<evidence type="ECO:0000256" key="3">
    <source>
        <dbReference type="ARBA" id="ARBA00022840"/>
    </source>
</evidence>
<dbReference type="GO" id="GO:0005524">
    <property type="term" value="F:ATP binding"/>
    <property type="evidence" value="ECO:0007669"/>
    <property type="project" value="UniProtKB-KW"/>
</dbReference>
<keyword evidence="6" id="KW-1185">Reference proteome</keyword>
<feature type="signal peptide" evidence="4">
    <location>
        <begin position="1"/>
        <end position="39"/>
    </location>
</feature>
<comment type="similarity">
    <text evidence="1">Belongs to the heat shock protein 70 family.</text>
</comment>
<keyword evidence="4" id="KW-0732">Signal</keyword>
<keyword evidence="3" id="KW-0067">ATP-binding</keyword>
<organism evidence="5 6">
    <name type="scientific">Dichomitus squalens</name>
    <dbReference type="NCBI Taxonomy" id="114155"/>
    <lineage>
        <taxon>Eukaryota</taxon>
        <taxon>Fungi</taxon>
        <taxon>Dikarya</taxon>
        <taxon>Basidiomycota</taxon>
        <taxon>Agaricomycotina</taxon>
        <taxon>Agaricomycetes</taxon>
        <taxon>Polyporales</taxon>
        <taxon>Polyporaceae</taxon>
        <taxon>Dichomitus</taxon>
    </lineage>
</organism>
<dbReference type="PRINTS" id="PR00301">
    <property type="entry name" value="HEATSHOCK70"/>
</dbReference>
<dbReference type="Pfam" id="PF00012">
    <property type="entry name" value="HSP70"/>
    <property type="match status" value="1"/>
</dbReference>
<dbReference type="AlphaFoldDB" id="A0A4Q9PYS1"/>
<reference evidence="5 6" key="1">
    <citation type="submission" date="2019-01" db="EMBL/GenBank/DDBJ databases">
        <title>Draft genome sequences of three monokaryotic isolates of the white-rot basidiomycete fungus Dichomitus squalens.</title>
        <authorList>
            <consortium name="DOE Joint Genome Institute"/>
            <person name="Lopez S.C."/>
            <person name="Andreopoulos B."/>
            <person name="Pangilinan J."/>
            <person name="Lipzen A."/>
            <person name="Riley R."/>
            <person name="Ahrendt S."/>
            <person name="Ng V."/>
            <person name="Barry K."/>
            <person name="Daum C."/>
            <person name="Grigoriev I.V."/>
            <person name="Hilden K.S."/>
            <person name="Makela M.R."/>
            <person name="de Vries R.P."/>
        </authorList>
    </citation>
    <scope>NUCLEOTIDE SEQUENCE [LARGE SCALE GENOMIC DNA]</scope>
    <source>
        <strain evidence="5 6">CBS 464.89</strain>
    </source>
</reference>
<gene>
    <name evidence="5" type="ORF">BD310DRAFT_364645</name>
</gene>
<feature type="chain" id="PRO_5020345110" evidence="4">
    <location>
        <begin position="40"/>
        <end position="93"/>
    </location>
</feature>
<dbReference type="GO" id="GO:0140662">
    <property type="term" value="F:ATP-dependent protein folding chaperone"/>
    <property type="evidence" value="ECO:0007669"/>
    <property type="project" value="InterPro"/>
</dbReference>